<keyword evidence="3 10" id="KW-0436">Ligase</keyword>
<feature type="binding site" evidence="10">
    <location>
        <position position="229"/>
    </location>
    <ligand>
        <name>5-amino-1-(5-phospho-beta-D-ribosyl)imidazole-4-carboxamide</name>
        <dbReference type="ChEBI" id="CHEBI:58475"/>
    </ligand>
</feature>
<keyword evidence="9" id="KW-0464">Manganese</keyword>
<protein>
    <recommendedName>
        <fullName evidence="10">5-formaminoimidazole-4-carboxamide-1-(beta)-D-ribofuranosyl 5'-monophosphate synthetase</fullName>
        <ecNumber evidence="10">6.3.4.23</ecNumber>
    </recommendedName>
    <alternativeName>
        <fullName evidence="10">5-aminoimidazole-4-carboxamide-1-beta-D-ribofuranosyl 5'-monophosphate--formate ligase</fullName>
    </alternativeName>
</protein>
<evidence type="ECO:0000313" key="13">
    <source>
        <dbReference type="Proteomes" id="UP000646946"/>
    </source>
</evidence>
<feature type="binding site" evidence="10">
    <location>
        <position position="205"/>
    </location>
    <ligand>
        <name>ATP</name>
        <dbReference type="ChEBI" id="CHEBI:30616"/>
    </ligand>
</feature>
<evidence type="ECO:0000256" key="2">
    <source>
        <dbReference type="ARBA" id="ARBA00001946"/>
    </source>
</evidence>
<dbReference type="GO" id="GO:0005524">
    <property type="term" value="F:ATP binding"/>
    <property type="evidence" value="ECO:0007669"/>
    <property type="project" value="UniProtKB-UniRule"/>
</dbReference>
<dbReference type="EC" id="6.3.4.23" evidence="10"/>
<evidence type="ECO:0000256" key="4">
    <source>
        <dbReference type="ARBA" id="ARBA00022723"/>
    </source>
</evidence>
<evidence type="ECO:0000256" key="6">
    <source>
        <dbReference type="ARBA" id="ARBA00022755"/>
    </source>
</evidence>
<feature type="domain" description="ATP-grasp" evidence="11">
    <location>
        <begin position="100"/>
        <end position="319"/>
    </location>
</feature>
<sequence length="332" mass="38199">MNKPTIATLASHSALQILKGAKEEGFKTLLISNIKRDKFYERFNLADDVLVVDDFKDILDDKAQKTLNEKNSILIPHGSFVEYIGGRELLKLNVPMFGNKKVLEWEADRRKSYQWFRKAGIKIPHDFLKPDEIDRLTLVKLFGAKGGRGYALVQSEKEFNEKVGTFDPEKMQLQEYVLGTRFYPHFFYSPLEKENELIGIDLRYESNADGLPRMPADFYMPPTYVITGNIPIMMRESLLPEVFDLADRLVEKSKELFSPGLIGPYSIELVCTDKLEMYVFEISARIVAGTNVWMPGSPYTYLKYGKPISMGRRIAMEIKRAQKEKRLDEVIS</sequence>
<dbReference type="HAMAP" id="MF_01163">
    <property type="entry name" value="IMP_biosynth_PurP"/>
    <property type="match status" value="1"/>
</dbReference>
<dbReference type="InterPro" id="IPR010672">
    <property type="entry name" value="IMP_biosynth_PurP_N"/>
</dbReference>
<comment type="function">
    <text evidence="10">Catalyzes the ATP- and formate-dependent formylation of 5-aminoimidazole-4-carboxamide-1-beta-d-ribofuranosyl 5'-monophosphate (AICAR) to 5-formaminoimidazole-4-carboxamide-1-beta-d-ribofuranosyl 5'-monophosphate (FAICAR) in the absence of folates.</text>
</comment>
<dbReference type="UniPathway" id="UPA00074">
    <property type="reaction ID" value="UER00134"/>
</dbReference>
<dbReference type="GO" id="GO:0006189">
    <property type="term" value="P:'de novo' IMP biosynthetic process"/>
    <property type="evidence" value="ECO:0007669"/>
    <property type="project" value="UniProtKB-UniRule"/>
</dbReference>
<evidence type="ECO:0000313" key="12">
    <source>
        <dbReference type="EMBL" id="HIK00142.1"/>
    </source>
</evidence>
<dbReference type="PANTHER" id="PTHR38147">
    <property type="entry name" value="5-FORMAMINOIMIDAZOLE-4-CARBOXAMIDE-1-(BETA)-D-RIBOFURANOSYL 5'-MONOPHOSPHATE SYNTHETASE-RELATED"/>
    <property type="match status" value="1"/>
</dbReference>
<dbReference type="InterPro" id="IPR023656">
    <property type="entry name" value="IMP_biosynth_PurP"/>
</dbReference>
<feature type="binding site" evidence="10">
    <location>
        <position position="79"/>
    </location>
    <ligand>
        <name>5-amino-1-(5-phospho-beta-D-ribosyl)imidazole-4-carboxamide</name>
        <dbReference type="ChEBI" id="CHEBI:58475"/>
    </ligand>
</feature>
<dbReference type="PIRSF" id="PIRSF004602">
    <property type="entry name" value="ATPgrasp_PurP"/>
    <property type="match status" value="1"/>
</dbReference>
<keyword evidence="6 10" id="KW-0658">Purine biosynthesis</keyword>
<comment type="cofactor">
    <cofactor evidence="2">
        <name>Mg(2+)</name>
        <dbReference type="ChEBI" id="CHEBI:18420"/>
    </cofactor>
</comment>
<keyword evidence="4" id="KW-0479">Metal-binding</keyword>
<keyword evidence="13" id="KW-1185">Reference proteome</keyword>
<dbReference type="Proteomes" id="UP000646946">
    <property type="component" value="Unassembled WGS sequence"/>
</dbReference>
<evidence type="ECO:0000256" key="7">
    <source>
        <dbReference type="ARBA" id="ARBA00022840"/>
    </source>
</evidence>
<evidence type="ECO:0000256" key="10">
    <source>
        <dbReference type="HAMAP-Rule" id="MF_01163"/>
    </source>
</evidence>
<dbReference type="SUPFAM" id="SSF56059">
    <property type="entry name" value="Glutathione synthetase ATP-binding domain-like"/>
    <property type="match status" value="1"/>
</dbReference>
<comment type="catalytic activity">
    <reaction evidence="10">
        <text>5-amino-1-(5-phospho-beta-D-ribosyl)imidazole-4-carboxamide + formate + ATP = 5-formamido-1-(5-phospho-D-ribosyl)imidazole-4-carboxamide + ADP + phosphate</text>
        <dbReference type="Rhea" id="RHEA:24836"/>
        <dbReference type="ChEBI" id="CHEBI:15740"/>
        <dbReference type="ChEBI" id="CHEBI:30616"/>
        <dbReference type="ChEBI" id="CHEBI:43474"/>
        <dbReference type="ChEBI" id="CHEBI:58467"/>
        <dbReference type="ChEBI" id="CHEBI:58475"/>
        <dbReference type="ChEBI" id="CHEBI:456216"/>
        <dbReference type="EC" id="6.3.4.23"/>
    </reaction>
</comment>
<accession>A0A832XJ61</accession>
<dbReference type="Pfam" id="PF06973">
    <property type="entry name" value="DUF1297"/>
    <property type="match status" value="1"/>
</dbReference>
<organism evidence="12 13">
    <name type="scientific">Candidatus Naiadarchaeum limnaeum</name>
    <dbReference type="NCBI Taxonomy" id="2756139"/>
    <lineage>
        <taxon>Archaea</taxon>
        <taxon>Candidatus Undinarchaeota</taxon>
        <taxon>Candidatus Undinarchaeia</taxon>
        <taxon>Candidatus Naiadarchaeales</taxon>
        <taxon>Candidatus Naiadarchaeaceae</taxon>
        <taxon>Candidatus Naiadarchaeum</taxon>
    </lineage>
</organism>
<comment type="similarity">
    <text evidence="10">Belongs to the phosphohexose mutase family.</text>
</comment>
<evidence type="ECO:0000256" key="9">
    <source>
        <dbReference type="ARBA" id="ARBA00023211"/>
    </source>
</evidence>
<dbReference type="Pfam" id="PF06849">
    <property type="entry name" value="DUF1246"/>
    <property type="match status" value="1"/>
</dbReference>
<dbReference type="PROSITE" id="PS50975">
    <property type="entry name" value="ATP_GRASP"/>
    <property type="match status" value="1"/>
</dbReference>
<dbReference type="SUPFAM" id="SSF52440">
    <property type="entry name" value="PreATP-grasp domain"/>
    <property type="match status" value="1"/>
</dbReference>
<keyword evidence="7 10" id="KW-0067">ATP-binding</keyword>
<dbReference type="Gene3D" id="3.30.470.20">
    <property type="entry name" value="ATP-grasp fold, B domain"/>
    <property type="match status" value="1"/>
</dbReference>
<comment type="pathway">
    <text evidence="10">Purine metabolism; IMP biosynthesis via de novo pathway; 5-formamido-1-(5-phospho-D-ribosyl)imidazole-4-carboxamide from 5-amino-1-(5-phospho-D-ribosyl)imidazole-4-carboxamide (formate route): step 1/1.</text>
</comment>
<dbReference type="EMBL" id="DVAB01000011">
    <property type="protein sequence ID" value="HIK00142.1"/>
    <property type="molecule type" value="Genomic_DNA"/>
</dbReference>
<reference evidence="12 13" key="1">
    <citation type="journal article" name="Nat. Commun.">
        <title>Undinarchaeota illuminate DPANN phylogeny and the impact of gene transfer on archaeal evolution.</title>
        <authorList>
            <person name="Dombrowski N."/>
            <person name="Williams T.A."/>
            <person name="Sun J."/>
            <person name="Woodcroft B.J."/>
            <person name="Lee J.H."/>
            <person name="Minh B.Q."/>
            <person name="Rinke C."/>
            <person name="Spang A."/>
        </authorList>
    </citation>
    <scope>NUCLEOTIDE SEQUENCE [LARGE SCALE GENOMIC DNA]</scope>
    <source>
        <strain evidence="12">MAG_bin1129</strain>
    </source>
</reference>
<evidence type="ECO:0000256" key="5">
    <source>
        <dbReference type="ARBA" id="ARBA00022741"/>
    </source>
</evidence>
<dbReference type="InterPro" id="IPR013815">
    <property type="entry name" value="ATP_grasp_subdomain_1"/>
</dbReference>
<name>A0A832XJ61_9ARCH</name>
<dbReference type="GO" id="GO:0000287">
    <property type="term" value="F:magnesium ion binding"/>
    <property type="evidence" value="ECO:0007669"/>
    <property type="project" value="InterPro"/>
</dbReference>
<keyword evidence="5 10" id="KW-0547">Nucleotide-binding</keyword>
<feature type="binding site" evidence="10">
    <location>
        <position position="12"/>
    </location>
    <ligand>
        <name>5-amino-1-(5-phospho-beta-D-ribosyl)imidazole-4-carboxamide</name>
        <dbReference type="ChEBI" id="CHEBI:58475"/>
    </ligand>
</feature>
<dbReference type="Gene3D" id="3.40.50.20">
    <property type="match status" value="1"/>
</dbReference>
<comment type="cofactor">
    <cofactor evidence="1">
        <name>Mn(2+)</name>
        <dbReference type="ChEBI" id="CHEBI:29035"/>
    </cofactor>
</comment>
<keyword evidence="8" id="KW-0460">Magnesium</keyword>
<proteinExistence type="inferred from homology"/>
<evidence type="ECO:0000256" key="1">
    <source>
        <dbReference type="ARBA" id="ARBA00001936"/>
    </source>
</evidence>
<dbReference type="InterPro" id="IPR011761">
    <property type="entry name" value="ATP-grasp"/>
</dbReference>
<dbReference type="AlphaFoldDB" id="A0A832XJ61"/>
<evidence type="ECO:0000256" key="8">
    <source>
        <dbReference type="ARBA" id="ARBA00022842"/>
    </source>
</evidence>
<dbReference type="InterPro" id="IPR016185">
    <property type="entry name" value="PreATP-grasp_dom_sf"/>
</dbReference>
<dbReference type="Gene3D" id="3.30.1490.20">
    <property type="entry name" value="ATP-grasp fold, A domain"/>
    <property type="match status" value="1"/>
</dbReference>
<dbReference type="PANTHER" id="PTHR38147:SF2">
    <property type="entry name" value="5-FORMAMINOIMIDAZOLE-4-CARBOXAMIDE-1-(BETA)-D-RIBOFURANOSYL 5'-MONOPHOSPHATE SYNTHETASE"/>
    <property type="match status" value="1"/>
</dbReference>
<evidence type="ECO:0000256" key="3">
    <source>
        <dbReference type="ARBA" id="ARBA00022598"/>
    </source>
</evidence>
<gene>
    <name evidence="10" type="primary">purP</name>
    <name evidence="12" type="ORF">H1016_01215</name>
</gene>
<comment type="caution">
    <text evidence="12">The sequence shown here is derived from an EMBL/GenBank/DDBJ whole genome shotgun (WGS) entry which is preliminary data.</text>
</comment>
<evidence type="ECO:0000259" key="11">
    <source>
        <dbReference type="PROSITE" id="PS50975"/>
    </source>
</evidence>
<dbReference type="InterPro" id="IPR009720">
    <property type="entry name" value="IMP_biosynth_PurP_C"/>
</dbReference>
<dbReference type="GO" id="GO:0016879">
    <property type="term" value="F:ligase activity, forming carbon-nitrogen bonds"/>
    <property type="evidence" value="ECO:0007669"/>
    <property type="project" value="UniProtKB-UniRule"/>
</dbReference>